<evidence type="ECO:0000313" key="2">
    <source>
        <dbReference type="Proteomes" id="UP000662088"/>
    </source>
</evidence>
<organism evidence="1 2">
    <name type="scientific">Clostridium lentum</name>
    <dbReference type="NCBI Taxonomy" id="2763037"/>
    <lineage>
        <taxon>Bacteria</taxon>
        <taxon>Bacillati</taxon>
        <taxon>Bacillota</taxon>
        <taxon>Clostridia</taxon>
        <taxon>Eubacteriales</taxon>
        <taxon>Clostridiaceae</taxon>
        <taxon>Clostridium</taxon>
    </lineage>
</organism>
<sequence>MEGKILQEYIKNITKASTYFIFKNGPVKKLQEEGKLTDEEVKEMQVYMQNHLAYLYNVLLEESNLKKFDLIVGTMNNFYVNDNENIELCDDGFDKFFEGLFPKTNNITMK</sequence>
<dbReference type="AlphaFoldDB" id="A0A8I0AAS5"/>
<proteinExistence type="predicted"/>
<accession>A0A8I0AAS5</accession>
<name>A0A8I0AAS5_9CLOT</name>
<gene>
    <name evidence="1" type="ORF">H8R92_08920</name>
</gene>
<dbReference type="RefSeq" id="WP_022212401.1">
    <property type="nucleotide sequence ID" value="NZ_JACOOQ010000014.1"/>
</dbReference>
<protein>
    <submittedName>
        <fullName evidence="1">Uncharacterized protein</fullName>
    </submittedName>
</protein>
<dbReference type="Proteomes" id="UP000662088">
    <property type="component" value="Unassembled WGS sequence"/>
</dbReference>
<evidence type="ECO:0000313" key="1">
    <source>
        <dbReference type="EMBL" id="MBC5640536.1"/>
    </source>
</evidence>
<keyword evidence="2" id="KW-1185">Reference proteome</keyword>
<comment type="caution">
    <text evidence="1">The sequence shown here is derived from an EMBL/GenBank/DDBJ whole genome shotgun (WGS) entry which is preliminary data.</text>
</comment>
<reference evidence="1" key="1">
    <citation type="submission" date="2020-08" db="EMBL/GenBank/DDBJ databases">
        <title>Genome public.</title>
        <authorList>
            <person name="Liu C."/>
            <person name="Sun Q."/>
        </authorList>
    </citation>
    <scope>NUCLEOTIDE SEQUENCE</scope>
    <source>
        <strain evidence="1">NSJ-42</strain>
    </source>
</reference>
<dbReference type="EMBL" id="JACOOQ010000014">
    <property type="protein sequence ID" value="MBC5640536.1"/>
    <property type="molecule type" value="Genomic_DNA"/>
</dbReference>